<organism evidence="6 7">
    <name type="scientific">Effrenium voratum</name>
    <dbReference type="NCBI Taxonomy" id="2562239"/>
    <lineage>
        <taxon>Eukaryota</taxon>
        <taxon>Sar</taxon>
        <taxon>Alveolata</taxon>
        <taxon>Dinophyceae</taxon>
        <taxon>Suessiales</taxon>
        <taxon>Symbiodiniaceae</taxon>
        <taxon>Effrenium</taxon>
    </lineage>
</organism>
<keyword evidence="7" id="KW-1185">Reference proteome</keyword>
<dbReference type="PROSITE" id="PS51192">
    <property type="entry name" value="HELICASE_ATP_BIND_1"/>
    <property type="match status" value="1"/>
</dbReference>
<keyword evidence="4" id="KW-0067">ATP-binding</keyword>
<gene>
    <name evidence="6" type="ORF">EVOR1521_LOCUS2932</name>
</gene>
<dbReference type="Pfam" id="PF17851">
    <property type="entry name" value="GH43_C2"/>
    <property type="match status" value="1"/>
</dbReference>
<evidence type="ECO:0000259" key="5">
    <source>
        <dbReference type="PROSITE" id="PS51192"/>
    </source>
</evidence>
<keyword evidence="1" id="KW-0547">Nucleotide-binding</keyword>
<dbReference type="GO" id="GO:0016787">
    <property type="term" value="F:hydrolase activity"/>
    <property type="evidence" value="ECO:0007669"/>
    <property type="project" value="UniProtKB-KW"/>
</dbReference>
<dbReference type="SUPFAM" id="SSF52540">
    <property type="entry name" value="P-loop containing nucleoside triphosphate hydrolases"/>
    <property type="match status" value="1"/>
</dbReference>
<evidence type="ECO:0000256" key="3">
    <source>
        <dbReference type="ARBA" id="ARBA00022806"/>
    </source>
</evidence>
<dbReference type="InterPro" id="IPR027417">
    <property type="entry name" value="P-loop_NTPase"/>
</dbReference>
<dbReference type="InterPro" id="IPR013320">
    <property type="entry name" value="ConA-like_dom_sf"/>
</dbReference>
<dbReference type="Proteomes" id="UP001178507">
    <property type="component" value="Unassembled WGS sequence"/>
</dbReference>
<evidence type="ECO:0000256" key="2">
    <source>
        <dbReference type="ARBA" id="ARBA00022801"/>
    </source>
</evidence>
<dbReference type="AlphaFoldDB" id="A0AA36HPJ8"/>
<protein>
    <recommendedName>
        <fullName evidence="5">Helicase ATP-binding domain-containing protein</fullName>
    </recommendedName>
</protein>
<reference evidence="6" key="1">
    <citation type="submission" date="2023-08" db="EMBL/GenBank/DDBJ databases">
        <authorList>
            <person name="Chen Y."/>
            <person name="Shah S."/>
            <person name="Dougan E. K."/>
            <person name="Thang M."/>
            <person name="Chan C."/>
        </authorList>
    </citation>
    <scope>NUCLEOTIDE SEQUENCE</scope>
</reference>
<evidence type="ECO:0000256" key="1">
    <source>
        <dbReference type="ARBA" id="ARBA00022741"/>
    </source>
</evidence>
<dbReference type="CDD" id="cd17917">
    <property type="entry name" value="DEXHc_RHA-like"/>
    <property type="match status" value="1"/>
</dbReference>
<evidence type="ECO:0000313" key="7">
    <source>
        <dbReference type="Proteomes" id="UP001178507"/>
    </source>
</evidence>
<evidence type="ECO:0000256" key="4">
    <source>
        <dbReference type="ARBA" id="ARBA00022840"/>
    </source>
</evidence>
<dbReference type="InterPro" id="IPR041542">
    <property type="entry name" value="GH43_C2"/>
</dbReference>
<dbReference type="Gene3D" id="2.60.120.200">
    <property type="match status" value="1"/>
</dbReference>
<dbReference type="Gene3D" id="3.40.50.300">
    <property type="entry name" value="P-loop containing nucleotide triphosphate hydrolases"/>
    <property type="match status" value="1"/>
</dbReference>
<feature type="domain" description="Helicase ATP-binding" evidence="5">
    <location>
        <begin position="15"/>
        <end position="169"/>
    </location>
</feature>
<name>A0AA36HPJ8_9DINO</name>
<keyword evidence="2" id="KW-0378">Hydrolase</keyword>
<dbReference type="SMART" id="SM00487">
    <property type="entry name" value="DEXDc"/>
    <property type="match status" value="1"/>
</dbReference>
<sequence length="679" mass="75668">MRRQLPAWQSRPMLLQAIQERQVTLVVGETGCGKSTQLPQFILEAFEDANIVVTQPRRISALSLAHRVAQERGEEVGDRVGYSVHLDQMSSRRCRLLFCTAGVFRRRLLGDPQLAAVTHLVMDELHERDKAGAERRESRLRPCGAGFAGVLGCAAQWPPIDPLRHGTPICFDGDGHSFEECCNQETFGPWGNPECFEGIFSYELCCLPDWKSRNTEVRACDWVQFAQDYKEQAQNSEDPPGEAEEILSQNDQLYEESCCMTYQAEQNLCWGYLPHLRRRLPGTNLSRGYVSCCYDHLQALLEARRNGAPDPAWLQKEMEAREEGMGGTRLAAAGPRAKPASLLPGGRAELRIKATCIRSQLRALEPCRHRNLTLPEPDPAAQVVRSGGNALQIIGSTGSTWSTADERRAKGWPEAVEPHNIFALGTLQPASWEARIEALPRSHGEQAGLYAYGDASSWVKFVLEGAGDGKVMLVFAEQRDGVPFLRGKVPLDDFEGGLHLRLEVHGEGQVLAFWRHSISSSVSGSDAWVQMVRGHGWLTPTEQQLASSPKPGALEAGDSRGSELAACNLPRTWRAVLLTEQWQTRTVVTFEDVAMDALASTEKRTKRKAGRWEAFADCEKVCSKEFRRFAQQVAKAVDRKPQKPVDVSKVRQHLEKLLAEEEVQAIGKSKFRMKLAGYE</sequence>
<accession>A0AA36HPJ8</accession>
<dbReference type="GO" id="GO:0005524">
    <property type="term" value="F:ATP binding"/>
    <property type="evidence" value="ECO:0007669"/>
    <property type="project" value="UniProtKB-KW"/>
</dbReference>
<dbReference type="GO" id="GO:0004386">
    <property type="term" value="F:helicase activity"/>
    <property type="evidence" value="ECO:0007669"/>
    <property type="project" value="UniProtKB-KW"/>
</dbReference>
<keyword evidence="3" id="KW-0347">Helicase</keyword>
<dbReference type="InterPro" id="IPR014001">
    <property type="entry name" value="Helicase_ATP-bd"/>
</dbReference>
<proteinExistence type="predicted"/>
<comment type="caution">
    <text evidence="6">The sequence shown here is derived from an EMBL/GenBank/DDBJ whole genome shotgun (WGS) entry which is preliminary data.</text>
</comment>
<dbReference type="GO" id="GO:0003723">
    <property type="term" value="F:RNA binding"/>
    <property type="evidence" value="ECO:0007669"/>
    <property type="project" value="TreeGrafter"/>
</dbReference>
<dbReference type="SUPFAM" id="SSF49899">
    <property type="entry name" value="Concanavalin A-like lectins/glucanases"/>
    <property type="match status" value="1"/>
</dbReference>
<dbReference type="PANTHER" id="PTHR18934">
    <property type="entry name" value="ATP-DEPENDENT RNA HELICASE"/>
    <property type="match status" value="1"/>
</dbReference>
<dbReference type="EMBL" id="CAUJNA010000168">
    <property type="protein sequence ID" value="CAJ1372971.1"/>
    <property type="molecule type" value="Genomic_DNA"/>
</dbReference>
<dbReference type="PANTHER" id="PTHR18934:SF99">
    <property type="entry name" value="ATP-DEPENDENT RNA HELICASE DHX37-RELATED"/>
    <property type="match status" value="1"/>
</dbReference>
<evidence type="ECO:0000313" key="6">
    <source>
        <dbReference type="EMBL" id="CAJ1372971.1"/>
    </source>
</evidence>